<keyword evidence="3" id="KW-1185">Reference proteome</keyword>
<organism evidence="2 3">
    <name type="scientific">Streptomyces camponoticapitis</name>
    <dbReference type="NCBI Taxonomy" id="1616125"/>
    <lineage>
        <taxon>Bacteria</taxon>
        <taxon>Bacillati</taxon>
        <taxon>Actinomycetota</taxon>
        <taxon>Actinomycetes</taxon>
        <taxon>Kitasatosporales</taxon>
        <taxon>Streptomycetaceae</taxon>
        <taxon>Streptomyces</taxon>
    </lineage>
</organism>
<comment type="caution">
    <text evidence="2">The sequence shown here is derived from an EMBL/GenBank/DDBJ whole genome shotgun (WGS) entry which is preliminary data.</text>
</comment>
<sequence length="114" mass="12298">MTTDHWVDSVRAGSADGLFENGTGEPQVKMRAQSVRGGTNERPGGGSRIGSPTTESDPVAAPQGRRRRPPCGEFPYGSHHPEVFAMIRTREPGKIQTTDPRACPQSLLVVGKSW</sequence>
<gene>
    <name evidence="2" type="ORF">GCM10011583_74350</name>
</gene>
<dbReference type="Proteomes" id="UP000660265">
    <property type="component" value="Unassembled WGS sequence"/>
</dbReference>
<protein>
    <submittedName>
        <fullName evidence="2">Uncharacterized protein</fullName>
    </submittedName>
</protein>
<name>A0ABQ2F1L2_9ACTN</name>
<evidence type="ECO:0000313" key="2">
    <source>
        <dbReference type="EMBL" id="GGK31634.1"/>
    </source>
</evidence>
<dbReference type="EMBL" id="BMMV01000048">
    <property type="protein sequence ID" value="GGK31634.1"/>
    <property type="molecule type" value="Genomic_DNA"/>
</dbReference>
<evidence type="ECO:0000313" key="3">
    <source>
        <dbReference type="Proteomes" id="UP000660265"/>
    </source>
</evidence>
<proteinExistence type="predicted"/>
<accession>A0ABQ2F1L2</accession>
<feature type="region of interest" description="Disordered" evidence="1">
    <location>
        <begin position="1"/>
        <end position="79"/>
    </location>
</feature>
<evidence type="ECO:0000256" key="1">
    <source>
        <dbReference type="SAM" id="MobiDB-lite"/>
    </source>
</evidence>
<reference evidence="3" key="1">
    <citation type="journal article" date="2019" name="Int. J. Syst. Evol. Microbiol.">
        <title>The Global Catalogue of Microorganisms (GCM) 10K type strain sequencing project: providing services to taxonomists for standard genome sequencing and annotation.</title>
        <authorList>
            <consortium name="The Broad Institute Genomics Platform"/>
            <consortium name="The Broad Institute Genome Sequencing Center for Infectious Disease"/>
            <person name="Wu L."/>
            <person name="Ma J."/>
        </authorList>
    </citation>
    <scope>NUCLEOTIDE SEQUENCE [LARGE SCALE GENOMIC DNA]</scope>
    <source>
        <strain evidence="3">CGMCC 4.7275</strain>
    </source>
</reference>